<comment type="caution">
    <text evidence="2">The sequence shown here is derived from an EMBL/GenBank/DDBJ whole genome shotgun (WGS) entry which is preliminary data.</text>
</comment>
<feature type="transmembrane region" description="Helical" evidence="1">
    <location>
        <begin position="41"/>
        <end position="66"/>
    </location>
</feature>
<evidence type="ECO:0000313" key="3">
    <source>
        <dbReference type="Proteomes" id="UP001195483"/>
    </source>
</evidence>
<sequence length="135" mass="15017">MKTFREYTHNLSAKPLHDSDPKDIDDTSCGIGPFRPRILQYFARIGVFVGIYGAYGLLTSTLSVYINSQASMLEKQFGFIIYDTGILMSCNDTGYLCTVIFMGYIAINVFLCLLATFSLGLLSKIALQMNDITLV</sequence>
<dbReference type="GO" id="GO:0015347">
    <property type="term" value="F:sodium-independent organic anion transmembrane transporter activity"/>
    <property type="evidence" value="ECO:0007669"/>
    <property type="project" value="TreeGrafter"/>
</dbReference>
<proteinExistence type="predicted"/>
<keyword evidence="3" id="KW-1185">Reference proteome</keyword>
<keyword evidence="1" id="KW-0472">Membrane</keyword>
<dbReference type="Pfam" id="PF03137">
    <property type="entry name" value="OATP"/>
    <property type="match status" value="1"/>
</dbReference>
<dbReference type="Proteomes" id="UP001195483">
    <property type="component" value="Unassembled WGS sequence"/>
</dbReference>
<gene>
    <name evidence="2" type="ORF">CHS0354_037753</name>
</gene>
<dbReference type="GO" id="GO:0016323">
    <property type="term" value="C:basolateral plasma membrane"/>
    <property type="evidence" value="ECO:0007669"/>
    <property type="project" value="TreeGrafter"/>
</dbReference>
<protein>
    <submittedName>
        <fullName evidence="2">Uncharacterized protein</fullName>
    </submittedName>
</protein>
<reference evidence="2" key="2">
    <citation type="journal article" date="2021" name="Genome Biol. Evol.">
        <title>Developing a high-quality reference genome for a parasitic bivalve with doubly uniparental inheritance (Bivalvia: Unionida).</title>
        <authorList>
            <person name="Smith C.H."/>
        </authorList>
    </citation>
    <scope>NUCLEOTIDE SEQUENCE</scope>
    <source>
        <strain evidence="2">CHS0354</strain>
        <tissue evidence="2">Mantle</tissue>
    </source>
</reference>
<dbReference type="PANTHER" id="PTHR11388:SF100">
    <property type="entry name" value="SOLUTE CARRIER ORGANIC ANION TRANSPORTER FAMILY MEMBER 4A1"/>
    <property type="match status" value="1"/>
</dbReference>
<dbReference type="EMBL" id="JAEAOA010002208">
    <property type="protein sequence ID" value="KAK3603007.1"/>
    <property type="molecule type" value="Genomic_DNA"/>
</dbReference>
<reference evidence="2" key="3">
    <citation type="submission" date="2023-05" db="EMBL/GenBank/DDBJ databases">
        <authorList>
            <person name="Smith C.H."/>
        </authorList>
    </citation>
    <scope>NUCLEOTIDE SEQUENCE</scope>
    <source>
        <strain evidence="2">CHS0354</strain>
        <tissue evidence="2">Mantle</tissue>
    </source>
</reference>
<organism evidence="2 3">
    <name type="scientific">Potamilus streckersoni</name>
    <dbReference type="NCBI Taxonomy" id="2493646"/>
    <lineage>
        <taxon>Eukaryota</taxon>
        <taxon>Metazoa</taxon>
        <taxon>Spiralia</taxon>
        <taxon>Lophotrochozoa</taxon>
        <taxon>Mollusca</taxon>
        <taxon>Bivalvia</taxon>
        <taxon>Autobranchia</taxon>
        <taxon>Heteroconchia</taxon>
        <taxon>Palaeoheterodonta</taxon>
        <taxon>Unionida</taxon>
        <taxon>Unionoidea</taxon>
        <taxon>Unionidae</taxon>
        <taxon>Ambleminae</taxon>
        <taxon>Lampsilini</taxon>
        <taxon>Potamilus</taxon>
    </lineage>
</organism>
<dbReference type="GO" id="GO:0043252">
    <property type="term" value="P:sodium-independent organic anion transport"/>
    <property type="evidence" value="ECO:0007669"/>
    <property type="project" value="TreeGrafter"/>
</dbReference>
<dbReference type="AlphaFoldDB" id="A0AAE0T3A4"/>
<feature type="transmembrane region" description="Helical" evidence="1">
    <location>
        <begin position="101"/>
        <end position="122"/>
    </location>
</feature>
<keyword evidence="1" id="KW-0812">Transmembrane</keyword>
<dbReference type="PANTHER" id="PTHR11388">
    <property type="entry name" value="ORGANIC ANION TRANSPORTER"/>
    <property type="match status" value="1"/>
</dbReference>
<keyword evidence="1" id="KW-1133">Transmembrane helix</keyword>
<name>A0AAE0T3A4_9BIVA</name>
<evidence type="ECO:0000256" key="1">
    <source>
        <dbReference type="SAM" id="Phobius"/>
    </source>
</evidence>
<accession>A0AAE0T3A4</accession>
<evidence type="ECO:0000313" key="2">
    <source>
        <dbReference type="EMBL" id="KAK3603007.1"/>
    </source>
</evidence>
<dbReference type="InterPro" id="IPR004156">
    <property type="entry name" value="OATP"/>
</dbReference>
<reference evidence="2" key="1">
    <citation type="journal article" date="2021" name="Genome Biol. Evol.">
        <title>A High-Quality Reference Genome for a Parasitic Bivalve with Doubly Uniparental Inheritance (Bivalvia: Unionida).</title>
        <authorList>
            <person name="Smith C.H."/>
        </authorList>
    </citation>
    <scope>NUCLEOTIDE SEQUENCE</scope>
    <source>
        <strain evidence="2">CHS0354</strain>
    </source>
</reference>